<keyword evidence="7" id="KW-1185">Reference proteome</keyword>
<evidence type="ECO:0000256" key="3">
    <source>
        <dbReference type="ARBA" id="ARBA00022679"/>
    </source>
</evidence>
<gene>
    <name evidence="6" type="ORF">M3P19_10045</name>
</gene>
<dbReference type="SUPFAM" id="SSF53383">
    <property type="entry name" value="PLP-dependent transferases"/>
    <property type="match status" value="1"/>
</dbReference>
<dbReference type="Proteomes" id="UP001203607">
    <property type="component" value="Unassembled WGS sequence"/>
</dbReference>
<dbReference type="GO" id="GO:0008483">
    <property type="term" value="F:transaminase activity"/>
    <property type="evidence" value="ECO:0007669"/>
    <property type="project" value="UniProtKB-KW"/>
</dbReference>
<evidence type="ECO:0000256" key="4">
    <source>
        <dbReference type="ARBA" id="ARBA00022898"/>
    </source>
</evidence>
<proteinExistence type="predicted"/>
<dbReference type="NCBIfam" id="NF006569">
    <property type="entry name" value="PRK09082.1"/>
    <property type="match status" value="1"/>
</dbReference>
<dbReference type="RefSeq" id="WP_249657534.1">
    <property type="nucleotide sequence ID" value="NZ_JAMFMA010000002.1"/>
</dbReference>
<keyword evidence="4" id="KW-0663">Pyridoxal phosphate</keyword>
<dbReference type="Pfam" id="PF00155">
    <property type="entry name" value="Aminotran_1_2"/>
    <property type="match status" value="1"/>
</dbReference>
<evidence type="ECO:0000256" key="1">
    <source>
        <dbReference type="ARBA" id="ARBA00001933"/>
    </source>
</evidence>
<comment type="caution">
    <text evidence="6">The sequence shown here is derived from an EMBL/GenBank/DDBJ whole genome shotgun (WGS) entry which is preliminary data.</text>
</comment>
<dbReference type="CDD" id="cd00609">
    <property type="entry name" value="AAT_like"/>
    <property type="match status" value="1"/>
</dbReference>
<dbReference type="Gene3D" id="3.40.640.10">
    <property type="entry name" value="Type I PLP-dependent aspartate aminotransferase-like (Major domain)"/>
    <property type="match status" value="1"/>
</dbReference>
<accession>A0ABT0PSI4</accession>
<feature type="domain" description="Aminotransferase class I/classII large" evidence="5">
    <location>
        <begin position="28"/>
        <end position="377"/>
    </location>
</feature>
<protein>
    <submittedName>
        <fullName evidence="6">Methionine aminotransferase</fullName>
    </submittedName>
</protein>
<dbReference type="InterPro" id="IPR015421">
    <property type="entry name" value="PyrdxlP-dep_Trfase_major"/>
</dbReference>
<dbReference type="PANTHER" id="PTHR43807:SF20">
    <property type="entry name" value="FI04487P"/>
    <property type="match status" value="1"/>
</dbReference>
<keyword evidence="2 6" id="KW-0032">Aminotransferase</keyword>
<dbReference type="InterPro" id="IPR015424">
    <property type="entry name" value="PyrdxlP-dep_Trfase"/>
</dbReference>
<keyword evidence="3" id="KW-0808">Transferase</keyword>
<evidence type="ECO:0000259" key="5">
    <source>
        <dbReference type="Pfam" id="PF00155"/>
    </source>
</evidence>
<sequence>MDNIISKLPNVGTTIFTTIGQLALQHNAVNLSQGFPNFPPDPALLHLVDEALQLDYNQYAPMQGSKALRETLSEKTEQLYGKYYHPDTEITITSGATQAIFTTIAAFVNPGDEVIILRPAYDCYEPAIELFGGKVVPVDLVGKDFEVDWEALKSAVGANTRMLIINNPHNPTGKLWAEADMQKFQEILSGTNVILLSDEVYEHIVFDGKPHLSVSKYLDLASRSFITSSFGKTFHITGWKIGYVVAPKELMKEFHKVHQYNVFSVFRPAQYALNQYLKNHDHYLELGSFYQQKRDYFLEAIKTSKFTVKPSGGTYFQLLGYDQISEENDMELALRLIKEYQLASIPISVFCGPSYNQRYLRFCFGKTEEVLDKAAEILIRIQ</sequence>
<name>A0ABT0PSI4_9FLAO</name>
<dbReference type="PANTHER" id="PTHR43807">
    <property type="entry name" value="FI04487P"/>
    <property type="match status" value="1"/>
</dbReference>
<reference evidence="6 7" key="1">
    <citation type="submission" date="2022-05" db="EMBL/GenBank/DDBJ databases">
        <authorList>
            <person name="Park J.-S."/>
        </authorList>
    </citation>
    <scope>NUCLEOTIDE SEQUENCE [LARGE SCALE GENOMIC DNA]</scope>
    <source>
        <strain evidence="6 7">2012CJ35-5</strain>
    </source>
</reference>
<dbReference type="InterPro" id="IPR004839">
    <property type="entry name" value="Aminotransferase_I/II_large"/>
</dbReference>
<evidence type="ECO:0000313" key="7">
    <source>
        <dbReference type="Proteomes" id="UP001203607"/>
    </source>
</evidence>
<evidence type="ECO:0000313" key="6">
    <source>
        <dbReference type="EMBL" id="MCL6274352.1"/>
    </source>
</evidence>
<evidence type="ECO:0000256" key="2">
    <source>
        <dbReference type="ARBA" id="ARBA00022576"/>
    </source>
</evidence>
<dbReference type="Gene3D" id="3.90.1150.10">
    <property type="entry name" value="Aspartate Aminotransferase, domain 1"/>
    <property type="match status" value="1"/>
</dbReference>
<dbReference type="InterPro" id="IPR051326">
    <property type="entry name" value="Kynurenine-oxoglutarate_AT"/>
</dbReference>
<dbReference type="EMBL" id="JAMFMA010000002">
    <property type="protein sequence ID" value="MCL6274352.1"/>
    <property type="molecule type" value="Genomic_DNA"/>
</dbReference>
<comment type="cofactor">
    <cofactor evidence="1">
        <name>pyridoxal 5'-phosphate</name>
        <dbReference type="ChEBI" id="CHEBI:597326"/>
    </cofactor>
</comment>
<organism evidence="6 7">
    <name type="scientific">Flagellimonas spongiicola</name>
    <dbReference type="NCBI Taxonomy" id="2942208"/>
    <lineage>
        <taxon>Bacteria</taxon>
        <taxon>Pseudomonadati</taxon>
        <taxon>Bacteroidota</taxon>
        <taxon>Flavobacteriia</taxon>
        <taxon>Flavobacteriales</taxon>
        <taxon>Flavobacteriaceae</taxon>
        <taxon>Flagellimonas</taxon>
    </lineage>
</organism>
<dbReference type="InterPro" id="IPR015422">
    <property type="entry name" value="PyrdxlP-dep_Trfase_small"/>
</dbReference>